<organism evidence="2 3">
    <name type="scientific">Candidatus Roizmanbacteria bacterium RIFCSPLOWO2_01_FULL_37_12</name>
    <dbReference type="NCBI Taxonomy" id="1802056"/>
    <lineage>
        <taxon>Bacteria</taxon>
        <taxon>Candidatus Roizmaniibacteriota</taxon>
    </lineage>
</organism>
<evidence type="ECO:0000313" key="2">
    <source>
        <dbReference type="EMBL" id="OGK40829.1"/>
    </source>
</evidence>
<dbReference type="InterPro" id="IPR029044">
    <property type="entry name" value="Nucleotide-diphossugar_trans"/>
</dbReference>
<comment type="caution">
    <text evidence="2">The sequence shown here is derived from an EMBL/GenBank/DDBJ whole genome shotgun (WGS) entry which is preliminary data.</text>
</comment>
<dbReference type="SUPFAM" id="SSF53448">
    <property type="entry name" value="Nucleotide-diphospho-sugar transferases"/>
    <property type="match status" value="1"/>
</dbReference>
<dbReference type="PANTHER" id="PTHR43179">
    <property type="entry name" value="RHAMNOSYLTRANSFERASE WBBL"/>
    <property type="match status" value="1"/>
</dbReference>
<protein>
    <recommendedName>
        <fullName evidence="1">Glycosyltransferase 2-like domain-containing protein</fullName>
    </recommendedName>
</protein>
<dbReference type="Gene3D" id="3.90.550.10">
    <property type="entry name" value="Spore Coat Polysaccharide Biosynthesis Protein SpsA, Chain A"/>
    <property type="match status" value="1"/>
</dbReference>
<reference evidence="2 3" key="1">
    <citation type="journal article" date="2016" name="Nat. Commun.">
        <title>Thousands of microbial genomes shed light on interconnected biogeochemical processes in an aquifer system.</title>
        <authorList>
            <person name="Anantharaman K."/>
            <person name="Brown C.T."/>
            <person name="Hug L.A."/>
            <person name="Sharon I."/>
            <person name="Castelle C.J."/>
            <person name="Probst A.J."/>
            <person name="Thomas B.C."/>
            <person name="Singh A."/>
            <person name="Wilkins M.J."/>
            <person name="Karaoz U."/>
            <person name="Brodie E.L."/>
            <person name="Williams K.H."/>
            <person name="Hubbard S.S."/>
            <person name="Banfield J.F."/>
        </authorList>
    </citation>
    <scope>NUCLEOTIDE SEQUENCE [LARGE SCALE GENOMIC DNA]</scope>
</reference>
<dbReference type="EMBL" id="MGAG01000018">
    <property type="protein sequence ID" value="OGK40829.1"/>
    <property type="molecule type" value="Genomic_DNA"/>
</dbReference>
<proteinExistence type="predicted"/>
<gene>
    <name evidence="2" type="ORF">A2954_05850</name>
</gene>
<dbReference type="Proteomes" id="UP000177698">
    <property type="component" value="Unassembled WGS sequence"/>
</dbReference>
<evidence type="ECO:0000313" key="3">
    <source>
        <dbReference type="Proteomes" id="UP000177698"/>
    </source>
</evidence>
<accession>A0A1F7IBU3</accession>
<dbReference type="AlphaFoldDB" id="A0A1F7IBU3"/>
<feature type="domain" description="Glycosyltransferase 2-like" evidence="1">
    <location>
        <begin position="6"/>
        <end position="151"/>
    </location>
</feature>
<name>A0A1F7IBU3_9BACT</name>
<dbReference type="InterPro" id="IPR001173">
    <property type="entry name" value="Glyco_trans_2-like"/>
</dbReference>
<dbReference type="PANTHER" id="PTHR43179:SF7">
    <property type="entry name" value="RHAMNOSYLTRANSFERASE WBBL"/>
    <property type="match status" value="1"/>
</dbReference>
<dbReference type="CDD" id="cd04186">
    <property type="entry name" value="GT_2_like_c"/>
    <property type="match status" value="1"/>
</dbReference>
<sequence length="296" mass="34390">MKKDLSVIILSYNTKDLTKRCILTLLRCLRQSKDLASEVIVLDNASSDGSVKMLKHLQSKNKELKLILSKKNLGFAKGNNQALKIAQGKYILFLNSDVIIQNVNFRTLINYLDKHSEIGVLTVNVVLPDGNIDPASHRGFPTLWNSLCYFSGLEKLSTYLPFFNKIFGGYHLVGLNLNSQHEIDAPSGAFYLSKRKLLDQMKGFDEAFFFYGEDIDLSFRIKKLGYKIIYYPVYKVLHLKRASGLEKRDRKIKNRTRYHFYDAMKIFYKKHYEKLYPTLLNRIVYLMIDKIKNQYA</sequence>
<evidence type="ECO:0000259" key="1">
    <source>
        <dbReference type="Pfam" id="PF00535"/>
    </source>
</evidence>
<dbReference type="Pfam" id="PF00535">
    <property type="entry name" value="Glycos_transf_2"/>
    <property type="match status" value="1"/>
</dbReference>
<dbReference type="STRING" id="1802056.A2954_05850"/>